<gene>
    <name evidence="1" type="ORF">VNO77_25931</name>
</gene>
<dbReference type="AlphaFoldDB" id="A0AAN9KSW5"/>
<dbReference type="EMBL" id="JAYMYQ010000006">
    <property type="protein sequence ID" value="KAK7322546.1"/>
    <property type="molecule type" value="Genomic_DNA"/>
</dbReference>
<name>A0AAN9KSW5_CANGL</name>
<protein>
    <submittedName>
        <fullName evidence="1">Uncharacterized protein</fullName>
    </submittedName>
</protein>
<proteinExistence type="predicted"/>
<sequence length="117" mass="13379">MQFLVVVSGNWLVESSVRTSYLDVRSRGSSWDDCDWNTDDKLEVFEVPLFTFEIKQSSCNPHASHKHALSLIRGAITSTSNLAQEVYTLKAVRSGKFEHRVMEHICFKLLHILVDKP</sequence>
<organism evidence="1 2">
    <name type="scientific">Canavalia gladiata</name>
    <name type="common">Sword bean</name>
    <name type="synonym">Dolichos gladiatus</name>
    <dbReference type="NCBI Taxonomy" id="3824"/>
    <lineage>
        <taxon>Eukaryota</taxon>
        <taxon>Viridiplantae</taxon>
        <taxon>Streptophyta</taxon>
        <taxon>Embryophyta</taxon>
        <taxon>Tracheophyta</taxon>
        <taxon>Spermatophyta</taxon>
        <taxon>Magnoliopsida</taxon>
        <taxon>eudicotyledons</taxon>
        <taxon>Gunneridae</taxon>
        <taxon>Pentapetalae</taxon>
        <taxon>rosids</taxon>
        <taxon>fabids</taxon>
        <taxon>Fabales</taxon>
        <taxon>Fabaceae</taxon>
        <taxon>Papilionoideae</taxon>
        <taxon>50 kb inversion clade</taxon>
        <taxon>NPAAA clade</taxon>
        <taxon>indigoferoid/millettioid clade</taxon>
        <taxon>Phaseoleae</taxon>
        <taxon>Canavalia</taxon>
    </lineage>
</organism>
<accession>A0AAN9KSW5</accession>
<evidence type="ECO:0000313" key="1">
    <source>
        <dbReference type="EMBL" id="KAK7322546.1"/>
    </source>
</evidence>
<comment type="caution">
    <text evidence="1">The sequence shown here is derived from an EMBL/GenBank/DDBJ whole genome shotgun (WGS) entry which is preliminary data.</text>
</comment>
<keyword evidence="2" id="KW-1185">Reference proteome</keyword>
<dbReference type="Proteomes" id="UP001367508">
    <property type="component" value="Unassembled WGS sequence"/>
</dbReference>
<evidence type="ECO:0000313" key="2">
    <source>
        <dbReference type="Proteomes" id="UP001367508"/>
    </source>
</evidence>
<reference evidence="1 2" key="1">
    <citation type="submission" date="2024-01" db="EMBL/GenBank/DDBJ databases">
        <title>The genomes of 5 underutilized Papilionoideae crops provide insights into root nodulation and disease resistanc.</title>
        <authorList>
            <person name="Jiang F."/>
        </authorList>
    </citation>
    <scope>NUCLEOTIDE SEQUENCE [LARGE SCALE GENOMIC DNA]</scope>
    <source>
        <strain evidence="1">LVBAO_FW01</strain>
        <tissue evidence="1">Leaves</tissue>
    </source>
</reference>